<proteinExistence type="predicted"/>
<sequence length="258" mass="29692">MSKYKNKNKKVKPIICEGEEFDSDSEFEVVNLDREIFLNPFHLVGIWTKKQLEGISIESTLGSALDQSQSTKQKFIEAPIRFSNEFYNSQTIRVDDVMIPCSKENGYGQEYLYICLSHDLEKILTSTFETRFKNLKPAKFEGKEGEWWKTIFGIKDVFHVIKKRQKSTPISIRKIMRCTQKGVRANLVLEFSLCTRTDEKGWNWKFETTILVKAKSGYVTSIDVDIEPPTPLGSIPGKPMLKDIASDEDLNNFSKLII</sequence>
<organism evidence="1 2">
    <name type="scientific">Erysiphe neolycopersici</name>
    <dbReference type="NCBI Taxonomy" id="212602"/>
    <lineage>
        <taxon>Eukaryota</taxon>
        <taxon>Fungi</taxon>
        <taxon>Dikarya</taxon>
        <taxon>Ascomycota</taxon>
        <taxon>Pezizomycotina</taxon>
        <taxon>Leotiomycetes</taxon>
        <taxon>Erysiphales</taxon>
        <taxon>Erysiphaceae</taxon>
        <taxon>Erysiphe</taxon>
    </lineage>
</organism>
<gene>
    <name evidence="1" type="ORF">OnM2_020105</name>
</gene>
<name>A0A420I3P2_9PEZI</name>
<comment type="caution">
    <text evidence="1">The sequence shown here is derived from an EMBL/GenBank/DDBJ whole genome shotgun (WGS) entry which is preliminary data.</text>
</comment>
<dbReference type="OrthoDB" id="10355928at2759"/>
<accession>A0A420I3P2</accession>
<protein>
    <submittedName>
        <fullName evidence="1">Uncharacterized protein</fullName>
    </submittedName>
</protein>
<keyword evidence="2" id="KW-1185">Reference proteome</keyword>
<dbReference type="AlphaFoldDB" id="A0A420I3P2"/>
<evidence type="ECO:0000313" key="1">
    <source>
        <dbReference type="EMBL" id="RKF64275.1"/>
    </source>
</evidence>
<dbReference type="EMBL" id="MCFK01002003">
    <property type="protein sequence ID" value="RKF64275.1"/>
    <property type="molecule type" value="Genomic_DNA"/>
</dbReference>
<evidence type="ECO:0000313" key="2">
    <source>
        <dbReference type="Proteomes" id="UP000286134"/>
    </source>
</evidence>
<reference evidence="1 2" key="1">
    <citation type="journal article" date="2018" name="BMC Genomics">
        <title>Comparative genome analyses reveal sequence features reflecting distinct modes of host-adaptation between dicot and monocot powdery mildew.</title>
        <authorList>
            <person name="Wu Y."/>
            <person name="Ma X."/>
            <person name="Pan Z."/>
            <person name="Kale S.D."/>
            <person name="Song Y."/>
            <person name="King H."/>
            <person name="Zhang Q."/>
            <person name="Presley C."/>
            <person name="Deng X."/>
            <person name="Wei C.I."/>
            <person name="Xiao S."/>
        </authorList>
    </citation>
    <scope>NUCLEOTIDE SEQUENCE [LARGE SCALE GENOMIC DNA]</scope>
    <source>
        <strain evidence="1">UMSG2</strain>
    </source>
</reference>
<dbReference type="Proteomes" id="UP000286134">
    <property type="component" value="Unassembled WGS sequence"/>
</dbReference>